<dbReference type="GeneID" id="112462364"/>
<dbReference type="RefSeq" id="XP_024883856.1">
    <property type="nucleotide sequence ID" value="XM_025028088.1"/>
</dbReference>
<evidence type="ECO:0000313" key="4">
    <source>
        <dbReference type="RefSeq" id="XP_024883856.1"/>
    </source>
</evidence>
<dbReference type="RefSeq" id="XP_024883858.1">
    <property type="nucleotide sequence ID" value="XM_025028090.1"/>
</dbReference>
<keyword evidence="1" id="KW-0812">Transmembrane</keyword>
<dbReference type="PANTHER" id="PTHR31650">
    <property type="entry name" value="O-ACYLTRANSFERASE (WSD1-LIKE) FAMILY PROTEIN"/>
    <property type="match status" value="1"/>
</dbReference>
<keyword evidence="3" id="KW-1185">Reference proteome</keyword>
<organism evidence="3 4">
    <name type="scientific">Temnothorax curvispinosus</name>
    <dbReference type="NCBI Taxonomy" id="300111"/>
    <lineage>
        <taxon>Eukaryota</taxon>
        <taxon>Metazoa</taxon>
        <taxon>Ecdysozoa</taxon>
        <taxon>Arthropoda</taxon>
        <taxon>Hexapoda</taxon>
        <taxon>Insecta</taxon>
        <taxon>Pterygota</taxon>
        <taxon>Neoptera</taxon>
        <taxon>Endopterygota</taxon>
        <taxon>Hymenoptera</taxon>
        <taxon>Apocrita</taxon>
        <taxon>Aculeata</taxon>
        <taxon>Formicoidea</taxon>
        <taxon>Formicidae</taxon>
        <taxon>Myrmicinae</taxon>
        <taxon>Temnothorax</taxon>
    </lineage>
</organism>
<dbReference type="InterPro" id="IPR009721">
    <property type="entry name" value="O-acyltransferase_WSD1_C"/>
</dbReference>
<accession>A0A6J1QSC7</accession>
<name>A0A6J1QSC7_9HYME</name>
<dbReference type="Proteomes" id="UP000504618">
    <property type="component" value="Unplaced"/>
</dbReference>
<feature type="transmembrane region" description="Helical" evidence="1">
    <location>
        <begin position="20"/>
        <end position="45"/>
    </location>
</feature>
<reference evidence="4 5" key="1">
    <citation type="submission" date="2025-04" db="UniProtKB">
        <authorList>
            <consortium name="RefSeq"/>
        </authorList>
    </citation>
    <scope>IDENTIFICATION</scope>
    <source>
        <tissue evidence="4 5">Whole body</tissue>
    </source>
</reference>
<dbReference type="PANTHER" id="PTHR31650:SF1">
    <property type="entry name" value="WAX ESTER SYNTHASE_DIACYLGLYCEROL ACYLTRANSFERASE 4-RELATED"/>
    <property type="match status" value="1"/>
</dbReference>
<dbReference type="Pfam" id="PF06974">
    <property type="entry name" value="WS_DGAT_C"/>
    <property type="match status" value="1"/>
</dbReference>
<dbReference type="InterPro" id="IPR045034">
    <property type="entry name" value="O-acyltransferase_WSD1-like"/>
</dbReference>
<dbReference type="GO" id="GO:0019432">
    <property type="term" value="P:triglyceride biosynthetic process"/>
    <property type="evidence" value="ECO:0007669"/>
    <property type="project" value="TreeGrafter"/>
</dbReference>
<evidence type="ECO:0000313" key="3">
    <source>
        <dbReference type="Proteomes" id="UP000504618"/>
    </source>
</evidence>
<keyword evidence="1" id="KW-1133">Transmembrane helix</keyword>
<dbReference type="GO" id="GO:0005886">
    <property type="term" value="C:plasma membrane"/>
    <property type="evidence" value="ECO:0007669"/>
    <property type="project" value="TreeGrafter"/>
</dbReference>
<evidence type="ECO:0000259" key="2">
    <source>
        <dbReference type="Pfam" id="PF06974"/>
    </source>
</evidence>
<protein>
    <submittedName>
        <fullName evidence="4 5">Uncharacterized protein LOC112462364</fullName>
    </submittedName>
</protein>
<dbReference type="GO" id="GO:0008374">
    <property type="term" value="F:O-acyltransferase activity"/>
    <property type="evidence" value="ECO:0007669"/>
    <property type="project" value="InterPro"/>
</dbReference>
<feature type="domain" description="O-acyltransferase WSD1 C-terminal" evidence="2">
    <location>
        <begin position="500"/>
        <end position="622"/>
    </location>
</feature>
<evidence type="ECO:0000313" key="5">
    <source>
        <dbReference type="RefSeq" id="XP_024883858.1"/>
    </source>
</evidence>
<evidence type="ECO:0000256" key="1">
    <source>
        <dbReference type="SAM" id="Phobius"/>
    </source>
</evidence>
<dbReference type="AlphaFoldDB" id="A0A6J1QSC7"/>
<dbReference type="OrthoDB" id="619536at2759"/>
<keyword evidence="1" id="KW-0472">Membrane</keyword>
<sequence>MQPERSNSVISNEITRRSLWELLGTACIFLFAPLIVIALLLLYVYRCLVKIVLRIQLRNKFAGLLKGTDCVWVVEDAVSLCVINILMILEKTAGNSNTVFLEDFRNLINNRIVSKAAGTTLEKLFYLRNQKFGYYFWERTEEVDLKDRIRWLECVDANCDGSCEDISGEYFRKTLENVFNKPLPDDHRASWEILVGKRCPKSKSHVEETHVNTRKIPVVFRVHHSLGDGMALLNLLLKTIAKEDEIKETSIISSGENKEHFKEIVPALSNSERNFQNGTNVVRFYEKNIFATSMPFAYVTFSRVMQDIRDHFRASLKFSDNVTIESLKQKAKMSINCICRLNFKNIALKQMYGRFKEVTRFTMILLSSPKFFIQHAICSMDENALHGPPQTGEKIISYWLENDETNNKSQNLLTKIREIRKNTGAKFEDIVLAAFSASVHKYHLRINKPVPDALTVICPIRLSMPDKNLTLDNEFSVAILRICIANANGQTIVEPNRDSQFFERLQDITRANNEVRKSLDIMLNFWIIKYLSALLPVKFLRVFLLTRSTIGFSNMCGPEKVRILNNSLTNVAVWVPNKSTTALGFGLLSYGGNLHLSLMADKSIVKDERSFMELLENTVHEIDTAFKAVRSSNRNTYEKRHWSVSTKEYE</sequence>
<proteinExistence type="predicted"/>
<gene>
    <name evidence="4 5" type="primary">LOC112462364</name>
</gene>